<accession>A0AAU8FRE0</accession>
<protein>
    <submittedName>
        <fullName evidence="2">HmuY family protein</fullName>
    </submittedName>
</protein>
<gene>
    <name evidence="2" type="ORF">ABV298_09225</name>
</gene>
<dbReference type="EMBL" id="CP159289">
    <property type="protein sequence ID" value="XCH26555.1"/>
    <property type="molecule type" value="Genomic_DNA"/>
</dbReference>
<dbReference type="Pfam" id="PF14064">
    <property type="entry name" value="HmuY"/>
    <property type="match status" value="1"/>
</dbReference>
<feature type="chain" id="PRO_5043952887" evidence="1">
    <location>
        <begin position="22"/>
        <end position="464"/>
    </location>
</feature>
<sequence>MKTIVRSLLLIAFLGTFNACSDDEPPLPDNLAAFEATEKGFEGDETEIKVMLSRAVDAATPISVTLTPAQLTYDAEFTTTPAAANNTLSLSVPAGQSSVSFKVSKKSGVLLDGDESIAFKIASAGSPVLVGANSSLKLSFKAIISEGTSIQLNGIAGSEPGSSAANTVFLDLSSNVQTPVLRDSWDLGFYNGTDFRVILNGTNGASALMVDKTDLNAVSGKDFVADSLAVGQGKGKLSLVDDATGDLTKTVIAAVSATDADNKVYILNRKGGSGTVLPATDLYKIRILRKGAGYTLQYAKVNETTFKTLDINKDAAYNFGFVSLEKGATVGVEPAKDRWDIKWGYSMYFTAAGPGVTLPYGFSDLVFINTLANVEAAEVLTATAAYDTFAETNLTGITFSKSADAIGSKWRATTGTIGVKTDRFYLIKDPAGNIYKLRFISFHASDGGERGKPKLEYKLVKKGA</sequence>
<feature type="signal peptide" evidence="1">
    <location>
        <begin position="1"/>
        <end position="21"/>
    </location>
</feature>
<dbReference type="CDD" id="cd12105">
    <property type="entry name" value="HmuY"/>
    <property type="match status" value="1"/>
</dbReference>
<proteinExistence type="predicted"/>
<dbReference type="RefSeq" id="WP_353721846.1">
    <property type="nucleotide sequence ID" value="NZ_CP159289.1"/>
</dbReference>
<reference evidence="2" key="1">
    <citation type="submission" date="2024-06" db="EMBL/GenBank/DDBJ databases">
        <title>Sequencing and assembly of the genome of Dyadobacter sp. strain 676, a symbiont of Cyamopsis tetragonoloba.</title>
        <authorList>
            <person name="Guro P."/>
            <person name="Sazanova A."/>
            <person name="Kuznetsova I."/>
            <person name="Belimov A."/>
            <person name="Safronova V."/>
        </authorList>
    </citation>
    <scope>NUCLEOTIDE SEQUENCE</scope>
    <source>
        <strain evidence="2">676</strain>
    </source>
</reference>
<evidence type="ECO:0000256" key="1">
    <source>
        <dbReference type="SAM" id="SignalP"/>
    </source>
</evidence>
<dbReference type="AlphaFoldDB" id="A0AAU8FRE0"/>
<name>A0AAU8FRE0_9BACT</name>
<keyword evidence="1" id="KW-0732">Signal</keyword>
<dbReference type="InterPro" id="IPR025921">
    <property type="entry name" value="HmuY"/>
</dbReference>
<organism evidence="2">
    <name type="scientific">Dyadobacter sp. 676</name>
    <dbReference type="NCBI Taxonomy" id="3088362"/>
    <lineage>
        <taxon>Bacteria</taxon>
        <taxon>Pseudomonadati</taxon>
        <taxon>Bacteroidota</taxon>
        <taxon>Cytophagia</taxon>
        <taxon>Cytophagales</taxon>
        <taxon>Spirosomataceae</taxon>
        <taxon>Dyadobacter</taxon>
    </lineage>
</organism>
<evidence type="ECO:0000313" key="2">
    <source>
        <dbReference type="EMBL" id="XCH26555.1"/>
    </source>
</evidence>